<evidence type="ECO:0000256" key="5">
    <source>
        <dbReference type="ARBA" id="ARBA00022605"/>
    </source>
</evidence>
<evidence type="ECO:0000256" key="3">
    <source>
        <dbReference type="ARBA" id="ARBA00009184"/>
    </source>
</evidence>
<keyword evidence="8" id="KW-0460">Magnesium</keyword>
<evidence type="ECO:0000313" key="13">
    <source>
        <dbReference type="Proteomes" id="UP000247634"/>
    </source>
</evidence>
<dbReference type="GO" id="GO:0036424">
    <property type="term" value="F:L-phosphoserine phosphatase activity"/>
    <property type="evidence" value="ECO:0007669"/>
    <property type="project" value="TreeGrafter"/>
</dbReference>
<dbReference type="GO" id="GO:0005737">
    <property type="term" value="C:cytoplasm"/>
    <property type="evidence" value="ECO:0007669"/>
    <property type="project" value="TreeGrafter"/>
</dbReference>
<evidence type="ECO:0000256" key="2">
    <source>
        <dbReference type="ARBA" id="ARBA00005135"/>
    </source>
</evidence>
<evidence type="ECO:0000256" key="4">
    <source>
        <dbReference type="ARBA" id="ARBA00012640"/>
    </source>
</evidence>
<evidence type="ECO:0000256" key="6">
    <source>
        <dbReference type="ARBA" id="ARBA00022723"/>
    </source>
</evidence>
<sequence length="220" mass="23396">MFSSDHAGVVFFDVDGTLVPGTSSSIFLAGFLGHQNELAKAEDAYASGTVDNRQVSEWDAAGWAGVSEDQVSGWLDGLPLVSGITETVAWCWQNGLVPVLATLAWSPVGSYLADRFGFHAFSGPRLETTEGRFTGRVARHFDEYDKRDFALAKARELGLAPRSCGAVGDSRSDLPLFASVGLSVAFNASTGAREAATVTVDDNDLRGVLPVLNRLVTATH</sequence>
<proteinExistence type="inferred from homology"/>
<keyword evidence="13" id="KW-1185">Reference proteome</keyword>
<keyword evidence="7" id="KW-0378">Hydrolase</keyword>
<evidence type="ECO:0000256" key="7">
    <source>
        <dbReference type="ARBA" id="ARBA00022801"/>
    </source>
</evidence>
<evidence type="ECO:0000313" key="12">
    <source>
        <dbReference type="EMBL" id="AWT47341.1"/>
    </source>
</evidence>
<dbReference type="Proteomes" id="UP000247634">
    <property type="component" value="Chromosome"/>
</dbReference>
<comment type="cofactor">
    <cofactor evidence="1">
        <name>Mg(2+)</name>
        <dbReference type="ChEBI" id="CHEBI:18420"/>
    </cofactor>
</comment>
<comment type="catalytic activity">
    <reaction evidence="11">
        <text>O-phospho-D-serine + H2O = D-serine + phosphate</text>
        <dbReference type="Rhea" id="RHEA:24873"/>
        <dbReference type="ChEBI" id="CHEBI:15377"/>
        <dbReference type="ChEBI" id="CHEBI:35247"/>
        <dbReference type="ChEBI" id="CHEBI:43474"/>
        <dbReference type="ChEBI" id="CHEBI:58680"/>
        <dbReference type="EC" id="3.1.3.3"/>
    </reaction>
</comment>
<name>A0A2U9PEF4_STRAS</name>
<dbReference type="SUPFAM" id="SSF56784">
    <property type="entry name" value="HAD-like"/>
    <property type="match status" value="1"/>
</dbReference>
<gene>
    <name evidence="12" type="ORF">DMT42_37275</name>
</gene>
<evidence type="ECO:0000256" key="1">
    <source>
        <dbReference type="ARBA" id="ARBA00001946"/>
    </source>
</evidence>
<keyword evidence="5" id="KW-0028">Amino-acid biosynthesis</keyword>
<evidence type="ECO:0000256" key="8">
    <source>
        <dbReference type="ARBA" id="ARBA00022842"/>
    </source>
</evidence>
<dbReference type="InterPro" id="IPR050582">
    <property type="entry name" value="HAD-like_SerB"/>
</dbReference>
<protein>
    <recommendedName>
        <fullName evidence="4">phosphoserine phosphatase</fullName>
        <ecNumber evidence="4">3.1.3.3</ecNumber>
    </recommendedName>
</protein>
<evidence type="ECO:0000256" key="9">
    <source>
        <dbReference type="ARBA" id="ARBA00023299"/>
    </source>
</evidence>
<dbReference type="EMBL" id="CP029788">
    <property type="protein sequence ID" value="AWT47341.1"/>
    <property type="molecule type" value="Genomic_DNA"/>
</dbReference>
<dbReference type="KEGG" id="sact:DMT42_37275"/>
<comment type="pathway">
    <text evidence="2">Amino-acid biosynthesis; L-serine biosynthesis; L-serine from 3-phospho-D-glycerate: step 3/3.</text>
</comment>
<dbReference type="RefSeq" id="WP_110635748.1">
    <property type="nucleotide sequence ID" value="NZ_CP029788.1"/>
</dbReference>
<comment type="catalytic activity">
    <reaction evidence="10">
        <text>O-phospho-L-serine + H2O = L-serine + phosphate</text>
        <dbReference type="Rhea" id="RHEA:21208"/>
        <dbReference type="ChEBI" id="CHEBI:15377"/>
        <dbReference type="ChEBI" id="CHEBI:33384"/>
        <dbReference type="ChEBI" id="CHEBI:43474"/>
        <dbReference type="ChEBI" id="CHEBI:57524"/>
        <dbReference type="EC" id="3.1.3.3"/>
    </reaction>
</comment>
<keyword evidence="9" id="KW-0718">Serine biosynthesis</keyword>
<accession>A0A2U9PEF4</accession>
<dbReference type="EC" id="3.1.3.3" evidence="4"/>
<organism evidence="12 13">
    <name type="scientific">Streptomyces actuosus</name>
    <dbReference type="NCBI Taxonomy" id="1885"/>
    <lineage>
        <taxon>Bacteria</taxon>
        <taxon>Bacillati</taxon>
        <taxon>Actinomycetota</taxon>
        <taxon>Actinomycetes</taxon>
        <taxon>Kitasatosporales</taxon>
        <taxon>Streptomycetaceae</taxon>
        <taxon>Streptomyces</taxon>
    </lineage>
</organism>
<dbReference type="GO" id="GO:0000287">
    <property type="term" value="F:magnesium ion binding"/>
    <property type="evidence" value="ECO:0007669"/>
    <property type="project" value="TreeGrafter"/>
</dbReference>
<dbReference type="Pfam" id="PF12710">
    <property type="entry name" value="HAD"/>
    <property type="match status" value="1"/>
</dbReference>
<dbReference type="Gene3D" id="3.40.50.1000">
    <property type="entry name" value="HAD superfamily/HAD-like"/>
    <property type="match status" value="1"/>
</dbReference>
<dbReference type="AlphaFoldDB" id="A0A2U9PEF4"/>
<dbReference type="GO" id="GO:0006564">
    <property type="term" value="P:L-serine biosynthetic process"/>
    <property type="evidence" value="ECO:0007669"/>
    <property type="project" value="UniProtKB-KW"/>
</dbReference>
<comment type="similarity">
    <text evidence="3">Belongs to the HAD-like hydrolase superfamily. SerB family.</text>
</comment>
<keyword evidence="6" id="KW-0479">Metal-binding</keyword>
<reference evidence="12 13" key="1">
    <citation type="submission" date="2018-06" db="EMBL/GenBank/DDBJ databases">
        <title>The complete genome sequence of a nosiheptide producer Streptomyces actuosus ATCC 25421: deducing the ability of producing a new class III lantibiotics.</title>
        <authorList>
            <person name="Liu W."/>
            <person name="Sun F."/>
            <person name="Hu Y."/>
        </authorList>
    </citation>
    <scope>NUCLEOTIDE SEQUENCE [LARGE SCALE GENOMIC DNA]</scope>
    <source>
        <strain evidence="12 13">ATCC 25421</strain>
    </source>
</reference>
<evidence type="ECO:0000256" key="11">
    <source>
        <dbReference type="ARBA" id="ARBA00048523"/>
    </source>
</evidence>
<dbReference type="OrthoDB" id="3615082at2"/>
<dbReference type="InterPro" id="IPR023214">
    <property type="entry name" value="HAD_sf"/>
</dbReference>
<dbReference type="PANTHER" id="PTHR43344:SF2">
    <property type="entry name" value="PHOSPHOSERINE PHOSPHATASE"/>
    <property type="match status" value="1"/>
</dbReference>
<dbReference type="PANTHER" id="PTHR43344">
    <property type="entry name" value="PHOSPHOSERINE PHOSPHATASE"/>
    <property type="match status" value="1"/>
</dbReference>
<dbReference type="InterPro" id="IPR036412">
    <property type="entry name" value="HAD-like_sf"/>
</dbReference>
<evidence type="ECO:0000256" key="10">
    <source>
        <dbReference type="ARBA" id="ARBA00048138"/>
    </source>
</evidence>